<gene>
    <name evidence="2" type="ORF">NPA36_05375</name>
</gene>
<proteinExistence type="predicted"/>
<dbReference type="RefSeq" id="WP_256945092.1">
    <property type="nucleotide sequence ID" value="NZ_JANHNZ010000004.1"/>
</dbReference>
<keyword evidence="3" id="KW-1185">Reference proteome</keyword>
<reference evidence="2" key="1">
    <citation type="submission" date="2022-07" db="EMBL/GenBank/DDBJ databases">
        <authorList>
            <person name="Jung M.-Y."/>
            <person name="Lee M."/>
        </authorList>
    </citation>
    <scope>NUCLEOTIDE SEQUENCE</scope>
    <source>
        <strain evidence="2">S8</strain>
    </source>
</reference>
<dbReference type="Gene3D" id="3.30.1830.10">
    <property type="entry name" value="YehR-like"/>
    <property type="match status" value="1"/>
</dbReference>
<dbReference type="PROSITE" id="PS51257">
    <property type="entry name" value="PROKAR_LIPOPROTEIN"/>
    <property type="match status" value="1"/>
</dbReference>
<organism evidence="2 3">
    <name type="scientific">Granulicatella seriolae</name>
    <dbReference type="NCBI Taxonomy" id="2967226"/>
    <lineage>
        <taxon>Bacteria</taxon>
        <taxon>Bacillati</taxon>
        <taxon>Bacillota</taxon>
        <taxon>Bacilli</taxon>
        <taxon>Lactobacillales</taxon>
        <taxon>Carnobacteriaceae</taxon>
        <taxon>Granulicatella</taxon>
    </lineage>
</organism>
<evidence type="ECO:0000313" key="2">
    <source>
        <dbReference type="EMBL" id="MCQ9209976.1"/>
    </source>
</evidence>
<evidence type="ECO:0000256" key="1">
    <source>
        <dbReference type="SAM" id="SignalP"/>
    </source>
</evidence>
<sequence length="154" mass="16393">MKKGLVVLLAAFALVGCGNGVGQTTTATVCTTDKPYRGYSSAKQTIISEGDIAKKIEFEGVMVMPNNQILEATLPQLDEAVKSVNSLEGVSAAYEKVDDVTLKDIASYDLEKASLQTLIQIGLLQSSANEKTKAISVEQTVKALEEQGFTCSVE</sequence>
<name>A0ABT1WNB0_9LACT</name>
<keyword evidence="1" id="KW-0732">Signal</keyword>
<dbReference type="SUPFAM" id="SSF160704">
    <property type="entry name" value="YehR-like"/>
    <property type="match status" value="1"/>
</dbReference>
<dbReference type="EMBL" id="JANHNZ010000004">
    <property type="protein sequence ID" value="MCQ9209976.1"/>
    <property type="molecule type" value="Genomic_DNA"/>
</dbReference>
<feature type="chain" id="PRO_5045287710" evidence="1">
    <location>
        <begin position="23"/>
        <end position="154"/>
    </location>
</feature>
<reference evidence="2" key="2">
    <citation type="journal article" date="2023" name="Curr. Microbiol.">
        <title>Granulicatella seriolae sp. nov., a Novel Facultative Anaerobe Isolated from Yellowtail Marine Fish.</title>
        <authorList>
            <person name="Lee M."/>
            <person name="Choi Y.J."/>
            <person name="Farooq A."/>
            <person name="Jeong J.B."/>
            <person name="Jung M.Y."/>
        </authorList>
    </citation>
    <scope>NUCLEOTIDE SEQUENCE</scope>
    <source>
        <strain evidence="2">S8</strain>
    </source>
</reference>
<feature type="signal peptide" evidence="1">
    <location>
        <begin position="1"/>
        <end position="22"/>
    </location>
</feature>
<protein>
    <submittedName>
        <fullName evidence="2">YehR family protein</fullName>
    </submittedName>
</protein>
<dbReference type="InterPro" id="IPR036699">
    <property type="entry name" value="YehR-like_sf"/>
</dbReference>
<dbReference type="Proteomes" id="UP001059480">
    <property type="component" value="Unassembled WGS sequence"/>
</dbReference>
<reference evidence="2" key="3">
    <citation type="journal article" date="2023" name="Microbiol. Resour. Announc.">
        <title>Draft Genome Sequence of Granulicatella sp. Strain S8, Isolated from a Marine Fish, Seriola quinqueradiata.</title>
        <authorList>
            <person name="Lee M."/>
            <person name="Farooq A."/>
            <person name="Jeong J.B."/>
            <person name="Jung M.Y."/>
        </authorList>
    </citation>
    <scope>NUCLEOTIDE SEQUENCE</scope>
    <source>
        <strain evidence="2">S8</strain>
    </source>
</reference>
<accession>A0ABT1WNB0</accession>
<comment type="caution">
    <text evidence="2">The sequence shown here is derived from an EMBL/GenBank/DDBJ whole genome shotgun (WGS) entry which is preliminary data.</text>
</comment>
<evidence type="ECO:0000313" key="3">
    <source>
        <dbReference type="Proteomes" id="UP001059480"/>
    </source>
</evidence>